<dbReference type="EMBL" id="PKPP01001502">
    <property type="protein sequence ID" value="PWA82178.1"/>
    <property type="molecule type" value="Genomic_DNA"/>
</dbReference>
<comment type="caution">
    <text evidence="3">The sequence shown here is derived from an EMBL/GenBank/DDBJ whole genome shotgun (WGS) entry which is preliminary data.</text>
</comment>
<dbReference type="InterPro" id="IPR036514">
    <property type="entry name" value="SGNH_hydro_sf"/>
</dbReference>
<evidence type="ECO:0000313" key="4">
    <source>
        <dbReference type="Proteomes" id="UP000245207"/>
    </source>
</evidence>
<dbReference type="Pfam" id="PF00657">
    <property type="entry name" value="Lipase_GDSL"/>
    <property type="match status" value="1"/>
</dbReference>
<organism evidence="3 4">
    <name type="scientific">Artemisia annua</name>
    <name type="common">Sweet wormwood</name>
    <dbReference type="NCBI Taxonomy" id="35608"/>
    <lineage>
        <taxon>Eukaryota</taxon>
        <taxon>Viridiplantae</taxon>
        <taxon>Streptophyta</taxon>
        <taxon>Embryophyta</taxon>
        <taxon>Tracheophyta</taxon>
        <taxon>Spermatophyta</taxon>
        <taxon>Magnoliopsida</taxon>
        <taxon>eudicotyledons</taxon>
        <taxon>Gunneridae</taxon>
        <taxon>Pentapetalae</taxon>
        <taxon>asterids</taxon>
        <taxon>campanulids</taxon>
        <taxon>Asterales</taxon>
        <taxon>Asteraceae</taxon>
        <taxon>Asteroideae</taxon>
        <taxon>Anthemideae</taxon>
        <taxon>Artemisiinae</taxon>
        <taxon>Artemisia</taxon>
    </lineage>
</organism>
<accession>A0A2U1P8U9</accession>
<protein>
    <submittedName>
        <fullName evidence="3">SGNH hydrolase-type esterase superfamily protein</fullName>
    </submittedName>
</protein>
<dbReference type="PANTHER" id="PTHR45642">
    <property type="entry name" value="GDSL ESTERASE/LIPASE EXL3"/>
    <property type="match status" value="1"/>
</dbReference>
<dbReference type="SUPFAM" id="SSF52266">
    <property type="entry name" value="SGNH hydrolase"/>
    <property type="match status" value="1"/>
</dbReference>
<dbReference type="OrthoDB" id="1600564at2759"/>
<sequence>MSFAQYSEKNYLYRVSDQRGHKANYNKSLRVLLLSVSRKMDSCLAVYYIISLLSMVFFTSNYAQYEASVAKPKPSALFVFGDSTVDAGNNNFIKTTFKSNFPPYGRDFVNHVPTGRFTNGRLASDFIASYAGVKDIMPAYLDPTIGIEDLMTGVTFASAGTGFDPLTATLSSVISLEQQMEYFKEYKSKIEMLIGKESTHELITKAVFLISAGTNDFIVNYYGLGEAVDQYIYPNVTSYSDFLLQNVENFIKELMNQGARKIAMVGLPPMGCLPVVITLNKDAATHGRKCVEPMLSVAIEYNIILENKLKAMQTAETKLYYADIYKPILDMIQFGERKLGFEEVSTGCCSSGYIEAGILCNINSPVCDDASKYVFWDSVHPTESAYHYVFTTVRPVVDMVLNDYIN</sequence>
<keyword evidence="2" id="KW-0472">Membrane</keyword>
<comment type="similarity">
    <text evidence="1">Belongs to the 'GDSL' lipolytic enzyme family.</text>
</comment>
<dbReference type="InterPro" id="IPR001087">
    <property type="entry name" value="GDSL"/>
</dbReference>
<dbReference type="Gene3D" id="3.40.50.1110">
    <property type="entry name" value="SGNH hydrolase"/>
    <property type="match status" value="1"/>
</dbReference>
<proteinExistence type="inferred from homology"/>
<gene>
    <name evidence="3" type="ORF">CTI12_AA180370</name>
</gene>
<keyword evidence="3" id="KW-0378">Hydrolase</keyword>
<reference evidence="3 4" key="1">
    <citation type="journal article" date="2018" name="Mol. Plant">
        <title>The genome of Artemisia annua provides insight into the evolution of Asteraceae family and artemisinin biosynthesis.</title>
        <authorList>
            <person name="Shen Q."/>
            <person name="Zhang L."/>
            <person name="Liao Z."/>
            <person name="Wang S."/>
            <person name="Yan T."/>
            <person name="Shi P."/>
            <person name="Liu M."/>
            <person name="Fu X."/>
            <person name="Pan Q."/>
            <person name="Wang Y."/>
            <person name="Lv Z."/>
            <person name="Lu X."/>
            <person name="Zhang F."/>
            <person name="Jiang W."/>
            <person name="Ma Y."/>
            <person name="Chen M."/>
            <person name="Hao X."/>
            <person name="Li L."/>
            <person name="Tang Y."/>
            <person name="Lv G."/>
            <person name="Zhou Y."/>
            <person name="Sun X."/>
            <person name="Brodelius P.E."/>
            <person name="Rose J.K.C."/>
            <person name="Tang K."/>
        </authorList>
    </citation>
    <scope>NUCLEOTIDE SEQUENCE [LARGE SCALE GENOMIC DNA]</scope>
    <source>
        <strain evidence="4">cv. Huhao1</strain>
        <tissue evidence="3">Leaf</tissue>
    </source>
</reference>
<dbReference type="InterPro" id="IPR035669">
    <property type="entry name" value="SGNH_plant_lipase-like"/>
</dbReference>
<keyword evidence="2" id="KW-1133">Transmembrane helix</keyword>
<keyword evidence="2" id="KW-0812">Transmembrane</keyword>
<dbReference type="InterPro" id="IPR050592">
    <property type="entry name" value="GDSL_lipolytic_enzyme"/>
</dbReference>
<evidence type="ECO:0000256" key="1">
    <source>
        <dbReference type="ARBA" id="ARBA00008668"/>
    </source>
</evidence>
<feature type="transmembrane region" description="Helical" evidence="2">
    <location>
        <begin position="44"/>
        <end position="63"/>
    </location>
</feature>
<evidence type="ECO:0000313" key="3">
    <source>
        <dbReference type="EMBL" id="PWA82178.1"/>
    </source>
</evidence>
<dbReference type="STRING" id="35608.A0A2U1P8U9"/>
<dbReference type="Proteomes" id="UP000245207">
    <property type="component" value="Unassembled WGS sequence"/>
</dbReference>
<evidence type="ECO:0000256" key="2">
    <source>
        <dbReference type="SAM" id="Phobius"/>
    </source>
</evidence>
<dbReference type="CDD" id="cd01837">
    <property type="entry name" value="SGNH_plant_lipase_like"/>
    <property type="match status" value="1"/>
</dbReference>
<dbReference type="GO" id="GO:0016788">
    <property type="term" value="F:hydrolase activity, acting on ester bonds"/>
    <property type="evidence" value="ECO:0007669"/>
    <property type="project" value="InterPro"/>
</dbReference>
<name>A0A2U1P8U9_ARTAN</name>
<dbReference type="AlphaFoldDB" id="A0A2U1P8U9"/>
<dbReference type="PANTHER" id="PTHR45642:SF107">
    <property type="entry name" value="SGNH HYDROLASE-TYPE ESTERASE SUPERFAMILY PROTEIN-RELATED"/>
    <property type="match status" value="1"/>
</dbReference>
<keyword evidence="4" id="KW-1185">Reference proteome</keyword>